<proteinExistence type="predicted"/>
<accession>A0ACB7PJL9</accession>
<gene>
    <name evidence="1" type="ORF">F5144DRAFT_618831</name>
</gene>
<evidence type="ECO:0000313" key="2">
    <source>
        <dbReference type="Proteomes" id="UP000724584"/>
    </source>
</evidence>
<dbReference type="EMBL" id="JAGIZQ010000002">
    <property type="protein sequence ID" value="KAH6641253.1"/>
    <property type="molecule type" value="Genomic_DNA"/>
</dbReference>
<sequence length="594" mass="66941">MSTTVAGPGADPVHEKETAAGPLKLPLLAPTPESAPKERVALTAEQQTKYDWLLQQAKAWTEVPSTKDKAGPLTDSEKFWLTRECLLRYLRATKWNEKDAEKRLLETLTWRREYGVEELTAEHISPENETGKQIILGYDKEARVCHYLNPGRQNTEPSPRQVQHLVFMVERVIDIMPPGQETLALLINFKQSKSRSNTAPGIGQAREVLNILQHHYPERLGKALIINMPWIVTGFFRLITPFIDPNTREKLKFNEDMSQYVPTEQMWSEFSSGKLDFDYDHSVYWPALQKLCAERREARRQRWVSGGQQLGESEDYLSDNEEYLLLRVSHAALNPADLVTLSILPFLLRSHRHTNPAAVPALDFTATVLDVWQPSGAAAEPARFTPGDVAICFPTFAYTLRTGVGGLQGVVALPARYAVRLPAGRTAREAAGLLLTGCTADVQVVDYTQYKDLPGELARRFGDRPFDNIIDTYGNQEVYKQCARYLKPEGMYNAASIHYSEYTFRALLKSVLTLAANTIWPRSTWLGGTGRTWRAASMMDPGLEMMERVVKQFGEGKLRVVVDSEWPFEKVHEALDVVRSGHAAGKVIIKVNED</sequence>
<protein>
    <submittedName>
        <fullName evidence="1">CRAL-TRIO domain-containing protein</fullName>
    </submittedName>
</protein>
<organism evidence="1 2">
    <name type="scientific">Chaetomium tenue</name>
    <dbReference type="NCBI Taxonomy" id="1854479"/>
    <lineage>
        <taxon>Eukaryota</taxon>
        <taxon>Fungi</taxon>
        <taxon>Dikarya</taxon>
        <taxon>Ascomycota</taxon>
        <taxon>Pezizomycotina</taxon>
        <taxon>Sordariomycetes</taxon>
        <taxon>Sordariomycetidae</taxon>
        <taxon>Sordariales</taxon>
        <taxon>Chaetomiaceae</taxon>
        <taxon>Chaetomium</taxon>
    </lineage>
</organism>
<dbReference type="Proteomes" id="UP000724584">
    <property type="component" value="Unassembled WGS sequence"/>
</dbReference>
<name>A0ACB7PJL9_9PEZI</name>
<keyword evidence="2" id="KW-1185">Reference proteome</keyword>
<comment type="caution">
    <text evidence="1">The sequence shown here is derived from an EMBL/GenBank/DDBJ whole genome shotgun (WGS) entry which is preliminary data.</text>
</comment>
<reference evidence="1 2" key="1">
    <citation type="journal article" date="2021" name="Nat. Commun.">
        <title>Genetic determinants of endophytism in the Arabidopsis root mycobiome.</title>
        <authorList>
            <person name="Mesny F."/>
            <person name="Miyauchi S."/>
            <person name="Thiergart T."/>
            <person name="Pickel B."/>
            <person name="Atanasova L."/>
            <person name="Karlsson M."/>
            <person name="Huettel B."/>
            <person name="Barry K.W."/>
            <person name="Haridas S."/>
            <person name="Chen C."/>
            <person name="Bauer D."/>
            <person name="Andreopoulos W."/>
            <person name="Pangilinan J."/>
            <person name="LaButti K."/>
            <person name="Riley R."/>
            <person name="Lipzen A."/>
            <person name="Clum A."/>
            <person name="Drula E."/>
            <person name="Henrissat B."/>
            <person name="Kohler A."/>
            <person name="Grigoriev I.V."/>
            <person name="Martin F.M."/>
            <person name="Hacquard S."/>
        </authorList>
    </citation>
    <scope>NUCLEOTIDE SEQUENCE [LARGE SCALE GENOMIC DNA]</scope>
    <source>
        <strain evidence="1 2">MPI-SDFR-AT-0079</strain>
    </source>
</reference>
<evidence type="ECO:0000313" key="1">
    <source>
        <dbReference type="EMBL" id="KAH6641253.1"/>
    </source>
</evidence>